<comment type="similarity">
    <text evidence="2">Belongs to the binding-protein-dependent transport system permease family. HisMQ subfamily.</text>
</comment>
<organism evidence="14 15">
    <name type="scientific">Chelatococcus caeni</name>
    <dbReference type="NCBI Taxonomy" id="1348468"/>
    <lineage>
        <taxon>Bacteria</taxon>
        <taxon>Pseudomonadati</taxon>
        <taxon>Pseudomonadota</taxon>
        <taxon>Alphaproteobacteria</taxon>
        <taxon>Hyphomicrobiales</taxon>
        <taxon>Chelatococcaceae</taxon>
        <taxon>Chelatococcus</taxon>
    </lineage>
</organism>
<evidence type="ECO:0000259" key="13">
    <source>
        <dbReference type="PROSITE" id="PS50928"/>
    </source>
</evidence>
<dbReference type="Pfam" id="PF00528">
    <property type="entry name" value="BPD_transp_1"/>
    <property type="match status" value="1"/>
</dbReference>
<feature type="transmembrane region" description="Helical" evidence="12">
    <location>
        <begin position="91"/>
        <end position="111"/>
    </location>
</feature>
<dbReference type="NCBIfam" id="TIGR01726">
    <property type="entry name" value="HEQRo_perm_3TM"/>
    <property type="match status" value="1"/>
</dbReference>
<dbReference type="InterPro" id="IPR000515">
    <property type="entry name" value="MetI-like"/>
</dbReference>
<evidence type="ECO:0000313" key="14">
    <source>
        <dbReference type="EMBL" id="MBB4018947.1"/>
    </source>
</evidence>
<sequence>MTLNFSQLWRYDDLLLHGALLTLLLTVIAAVAGTLIGVCGAVLVRGGPRPVRWAIRGYIEVIRNTPALIQLFIIFFVLPSLGLRLPPFEAAAVALSIYFGAYAIEIIRAGLDAIPRAQLEAGECLGLTRWQVFRHIVFLPALRTIYPSFTSQFVLLLLGTSLASQVSAEELFHTGGFIDSRTFRSFEVYAVVCAIYFALVMAFKLVFAGLQRLMFRWPVRR</sequence>
<evidence type="ECO:0000256" key="6">
    <source>
        <dbReference type="ARBA" id="ARBA00022970"/>
    </source>
</evidence>
<evidence type="ECO:0000256" key="11">
    <source>
        <dbReference type="ARBA" id="ARBA00073645"/>
    </source>
</evidence>
<dbReference type="PANTHER" id="PTHR30614">
    <property type="entry name" value="MEMBRANE COMPONENT OF AMINO ACID ABC TRANSPORTER"/>
    <property type="match status" value="1"/>
</dbReference>
<evidence type="ECO:0000256" key="3">
    <source>
        <dbReference type="ARBA" id="ARBA00022448"/>
    </source>
</evidence>
<evidence type="ECO:0000256" key="9">
    <source>
        <dbReference type="ARBA" id="ARBA00060298"/>
    </source>
</evidence>
<feature type="transmembrane region" description="Helical" evidence="12">
    <location>
        <begin position="65"/>
        <end position="85"/>
    </location>
</feature>
<dbReference type="Proteomes" id="UP000577362">
    <property type="component" value="Unassembled WGS sequence"/>
</dbReference>
<name>A0A840C9F5_9HYPH</name>
<keyword evidence="5 12" id="KW-0812">Transmembrane</keyword>
<comment type="caution">
    <text evidence="14">The sequence shown here is derived from an EMBL/GenBank/DDBJ whole genome shotgun (WGS) entry which is preliminary data.</text>
</comment>
<dbReference type="FunFam" id="1.10.3720.10:FF:000006">
    <property type="entry name" value="Glutamate/aspartate ABC transporter, permease protein GltK"/>
    <property type="match status" value="1"/>
</dbReference>
<dbReference type="GO" id="GO:0006865">
    <property type="term" value="P:amino acid transport"/>
    <property type="evidence" value="ECO:0007669"/>
    <property type="project" value="UniProtKB-KW"/>
</dbReference>
<evidence type="ECO:0000256" key="7">
    <source>
        <dbReference type="ARBA" id="ARBA00022989"/>
    </source>
</evidence>
<evidence type="ECO:0000256" key="10">
    <source>
        <dbReference type="ARBA" id="ARBA00062718"/>
    </source>
</evidence>
<evidence type="ECO:0000256" key="2">
    <source>
        <dbReference type="ARBA" id="ARBA00010072"/>
    </source>
</evidence>
<dbReference type="InterPro" id="IPR043429">
    <property type="entry name" value="ArtM/GltK/GlnP/TcyL/YhdX-like"/>
</dbReference>
<accession>A0A840C9F5</accession>
<comment type="function">
    <text evidence="9">Part of the ABC transporter complex GltIJKL involved in glutamate and aspartate uptake. Probably responsible for the translocation of the substrate across the membrane.</text>
</comment>
<keyword evidence="3 12" id="KW-0813">Transport</keyword>
<keyword evidence="15" id="KW-1185">Reference proteome</keyword>
<feature type="transmembrane region" description="Helical" evidence="12">
    <location>
        <begin position="20"/>
        <end position="44"/>
    </location>
</feature>
<evidence type="ECO:0000313" key="15">
    <source>
        <dbReference type="Proteomes" id="UP000577362"/>
    </source>
</evidence>
<dbReference type="EMBL" id="JACIEN010000005">
    <property type="protein sequence ID" value="MBB4018947.1"/>
    <property type="molecule type" value="Genomic_DNA"/>
</dbReference>
<dbReference type="PANTHER" id="PTHR30614:SF35">
    <property type="entry name" value="ABC TRANSPORTER PERMEASE PROTEIN"/>
    <property type="match status" value="1"/>
</dbReference>
<evidence type="ECO:0000256" key="1">
    <source>
        <dbReference type="ARBA" id="ARBA00004429"/>
    </source>
</evidence>
<evidence type="ECO:0000256" key="4">
    <source>
        <dbReference type="ARBA" id="ARBA00022475"/>
    </source>
</evidence>
<keyword evidence="8 12" id="KW-0472">Membrane</keyword>
<dbReference type="PROSITE" id="PS50928">
    <property type="entry name" value="ABC_TM1"/>
    <property type="match status" value="1"/>
</dbReference>
<dbReference type="GO" id="GO:0043190">
    <property type="term" value="C:ATP-binding cassette (ABC) transporter complex"/>
    <property type="evidence" value="ECO:0007669"/>
    <property type="project" value="InterPro"/>
</dbReference>
<dbReference type="CDD" id="cd06261">
    <property type="entry name" value="TM_PBP2"/>
    <property type="match status" value="1"/>
</dbReference>
<comment type="subunit">
    <text evidence="10">The complex is composed of two ATP-binding proteins (GltL), two transmembrane proteins (GltJ and GltK) and a solute-binding protein (GltI).</text>
</comment>
<keyword evidence="4" id="KW-1003">Cell membrane</keyword>
<evidence type="ECO:0000256" key="8">
    <source>
        <dbReference type="ARBA" id="ARBA00023136"/>
    </source>
</evidence>
<feature type="domain" description="ABC transmembrane type-1" evidence="13">
    <location>
        <begin position="19"/>
        <end position="207"/>
    </location>
</feature>
<keyword evidence="7 12" id="KW-1133">Transmembrane helix</keyword>
<proteinExistence type="inferred from homology"/>
<keyword evidence="6" id="KW-0029">Amino-acid transport</keyword>
<dbReference type="AlphaFoldDB" id="A0A840C9F5"/>
<dbReference type="SUPFAM" id="SSF161098">
    <property type="entry name" value="MetI-like"/>
    <property type="match status" value="1"/>
</dbReference>
<dbReference type="Gene3D" id="1.10.3720.10">
    <property type="entry name" value="MetI-like"/>
    <property type="match status" value="1"/>
</dbReference>
<dbReference type="GO" id="GO:0022857">
    <property type="term" value="F:transmembrane transporter activity"/>
    <property type="evidence" value="ECO:0007669"/>
    <property type="project" value="InterPro"/>
</dbReference>
<gene>
    <name evidence="14" type="ORF">GGR16_003994</name>
</gene>
<evidence type="ECO:0000256" key="5">
    <source>
        <dbReference type="ARBA" id="ARBA00022692"/>
    </source>
</evidence>
<evidence type="ECO:0000256" key="12">
    <source>
        <dbReference type="RuleBase" id="RU363032"/>
    </source>
</evidence>
<protein>
    <recommendedName>
        <fullName evidence="11">Glutamate/aspartate import permease protein GltK</fullName>
    </recommendedName>
</protein>
<comment type="subcellular location">
    <subcellularLocation>
        <location evidence="1">Cell inner membrane</location>
        <topology evidence="1">Multi-pass membrane protein</topology>
    </subcellularLocation>
    <subcellularLocation>
        <location evidence="12">Cell membrane</location>
        <topology evidence="12">Multi-pass membrane protein</topology>
    </subcellularLocation>
</comment>
<reference evidence="14 15" key="1">
    <citation type="submission" date="2020-08" db="EMBL/GenBank/DDBJ databases">
        <title>Genomic Encyclopedia of Type Strains, Phase IV (KMG-IV): sequencing the most valuable type-strain genomes for metagenomic binning, comparative biology and taxonomic classification.</title>
        <authorList>
            <person name="Goeker M."/>
        </authorList>
    </citation>
    <scope>NUCLEOTIDE SEQUENCE [LARGE SCALE GENOMIC DNA]</scope>
    <source>
        <strain evidence="14 15">DSM 103737</strain>
    </source>
</reference>
<feature type="transmembrane region" description="Helical" evidence="12">
    <location>
        <begin position="188"/>
        <end position="210"/>
    </location>
</feature>
<dbReference type="InterPro" id="IPR035906">
    <property type="entry name" value="MetI-like_sf"/>
</dbReference>
<dbReference type="InterPro" id="IPR010065">
    <property type="entry name" value="AA_ABC_transptr_permease_3TM"/>
</dbReference>